<dbReference type="Proteomes" id="UP001164250">
    <property type="component" value="Chromosome 5"/>
</dbReference>
<protein>
    <submittedName>
        <fullName evidence="1">Uncharacterized protein</fullName>
    </submittedName>
</protein>
<proteinExistence type="predicted"/>
<dbReference type="EMBL" id="CM047901">
    <property type="protein sequence ID" value="KAJ0096616.1"/>
    <property type="molecule type" value="Genomic_DNA"/>
</dbReference>
<accession>A0ACC1BCN7</accession>
<evidence type="ECO:0000313" key="1">
    <source>
        <dbReference type="EMBL" id="KAJ0096616.1"/>
    </source>
</evidence>
<comment type="caution">
    <text evidence="1">The sequence shown here is derived from an EMBL/GenBank/DDBJ whole genome shotgun (WGS) entry which is preliminary data.</text>
</comment>
<sequence>MKLLRFSTLLHSIKSHLGLGNVSALSSYSTKIAAPSSRTSRWKDSMNALYRRISPIGNPRVSIVPVLDQWVEEGRPVDKEQLHVFIKELRSYRRFHHALEDTYPVRI</sequence>
<gene>
    <name evidence="1" type="ORF">Patl1_27308</name>
</gene>
<organism evidence="1 2">
    <name type="scientific">Pistacia atlantica</name>
    <dbReference type="NCBI Taxonomy" id="434234"/>
    <lineage>
        <taxon>Eukaryota</taxon>
        <taxon>Viridiplantae</taxon>
        <taxon>Streptophyta</taxon>
        <taxon>Embryophyta</taxon>
        <taxon>Tracheophyta</taxon>
        <taxon>Spermatophyta</taxon>
        <taxon>Magnoliopsida</taxon>
        <taxon>eudicotyledons</taxon>
        <taxon>Gunneridae</taxon>
        <taxon>Pentapetalae</taxon>
        <taxon>rosids</taxon>
        <taxon>malvids</taxon>
        <taxon>Sapindales</taxon>
        <taxon>Anacardiaceae</taxon>
        <taxon>Pistacia</taxon>
    </lineage>
</organism>
<reference evidence="2" key="1">
    <citation type="journal article" date="2023" name="G3 (Bethesda)">
        <title>Genome assembly and association tests identify interacting loci associated with vigor, precocity, and sex in interspecific pistachio rootstocks.</title>
        <authorList>
            <person name="Palmer W."/>
            <person name="Jacygrad E."/>
            <person name="Sagayaradj S."/>
            <person name="Cavanaugh K."/>
            <person name="Han R."/>
            <person name="Bertier L."/>
            <person name="Beede B."/>
            <person name="Kafkas S."/>
            <person name="Golino D."/>
            <person name="Preece J."/>
            <person name="Michelmore R."/>
        </authorList>
    </citation>
    <scope>NUCLEOTIDE SEQUENCE [LARGE SCALE GENOMIC DNA]</scope>
</reference>
<evidence type="ECO:0000313" key="2">
    <source>
        <dbReference type="Proteomes" id="UP001164250"/>
    </source>
</evidence>
<keyword evidence="2" id="KW-1185">Reference proteome</keyword>
<name>A0ACC1BCN7_9ROSI</name>